<dbReference type="SMART" id="SM00295">
    <property type="entry name" value="B41"/>
    <property type="match status" value="1"/>
</dbReference>
<dbReference type="Pfam" id="PF18377">
    <property type="entry name" value="FERM_F2"/>
    <property type="match status" value="1"/>
</dbReference>
<protein>
    <submittedName>
        <fullName evidence="13">Tyrosine-protein kinase hopscotch</fullName>
    </submittedName>
</protein>
<evidence type="ECO:0000256" key="2">
    <source>
        <dbReference type="ARBA" id="ARBA00022553"/>
    </source>
</evidence>
<dbReference type="PANTHER" id="PTHR45807">
    <property type="entry name" value="TYROSINE-PROTEIN KINASE HOPSCOTCH"/>
    <property type="match status" value="1"/>
</dbReference>
<sequence length="1149" mass="132539">MIRLLGEKFEISPWIMNRASNTSGTTNTTITLLDTSSASFSMGGCSSIHSNGGISSSDQADQHISPLPITNASPQISNKIFNYKDNTDTDFGNSLKCEDICVSMCRQLNILPTTRLLFGLRVMDSENEWVAPGKELTPGVRYCFRLRIKIPNMDTELKTLDKQAFEYLYWQIRYDILHEKIPEIRHKEKKANIMGLAVMDMSIDLQAKSTETERNDRKYKRDIVANIENKYKQYLPQTLLKEHRYFVKPKIRQTFKEVREKTNFTTEFKLYYIEEVCKLAPKYLMEVYCVTVDYIPNDDLNTLHPTASCNASNGNTKMRAYVKLDNHDDPEPGLKISLKKEKWTLLTKIRDIIAISIEDNAADLEITDVPQSYCMRFDSKVELESFITYIGAYLRLTSKWLYDLCDGYTTPSLNNLIDLRCHGPIGGAFSFAKLRSMSKVGKNCIIRQCEKEYDVFYIDINTQTLPLGKLGENITTTKISLKNKKWLLHTNNNLREFKTLKDLKNSISPQMFWIPPTENDYAPLLLICLPKKLLPKKADIELSESELQKSRVQVLIWKRDLLIYEGNCESNDDMWIMKGEWIQKDSCKNVTVKLRVLKEGVLEDIIDLSNECAKFSSSHFIKLYGLTLKYPYTMVMEYTAYGPLDKFLCKHKDKISFKMRLWIMYGLVKGMAYLVQEGLYHGFIRCSNMYVTKFDARSDTFEVKIGDPGFRRSYSNKDLPWIPQEFYNNPKDVRGKNFADKWAFATALWEIFSDGKSPLEELNCNGNESKIAEKLNMNRTRGDGGILPKPKNCLDEIYQIMLDGWQSEENKQFNSTRIFSIIKKLNGIKENKLSKDLDDISFECNEDNGNSSNNYEQSLVELFRCMGQVLPFPEGKLMVYELLDEGHFAYVHKGIIEYDDPDKPQEKVAVKKMKTNKNGSTSNDFQREAKIMQALEHENIVKIIFQSTQRPYYIVMELVSGGSLKDYLRGNQPNLTNKRLLHFAHDIAKGMKYLAEKKIIHRDLAARNVLIENDRAKVSDFGLAQYADSEGCYIGKSVRDIPINWYAPESIRDNTYSYKSDVWSFGVTMHEIMSRGGNPYLGGQPGLKGEEIMNRLYNGERLPKPELCPQIIYETLILPCWELEPEKRPDFGVILESIQNLIEKDDETI</sequence>
<dbReference type="CTD" id="32080"/>
<dbReference type="GO" id="GO:0048468">
    <property type="term" value="P:cell development"/>
    <property type="evidence" value="ECO:0007669"/>
    <property type="project" value="UniProtKB-ARBA"/>
</dbReference>
<keyword evidence="6" id="KW-0067">ATP-binding</keyword>
<dbReference type="InterPro" id="IPR000719">
    <property type="entry name" value="Prot_kinase_dom"/>
</dbReference>
<evidence type="ECO:0000256" key="5">
    <source>
        <dbReference type="ARBA" id="ARBA00022777"/>
    </source>
</evidence>
<dbReference type="InterPro" id="IPR020635">
    <property type="entry name" value="Tyr_kinase_cat_dom"/>
</dbReference>
<dbReference type="InterPro" id="IPR041046">
    <property type="entry name" value="FERM_F2"/>
</dbReference>
<proteinExistence type="predicted"/>
<organism evidence="13">
    <name type="scientific">Zeugodacus cucurbitae</name>
    <name type="common">Melon fruit fly</name>
    <name type="synonym">Bactrocera cucurbitae</name>
    <dbReference type="NCBI Taxonomy" id="28588"/>
    <lineage>
        <taxon>Eukaryota</taxon>
        <taxon>Metazoa</taxon>
        <taxon>Ecdysozoa</taxon>
        <taxon>Arthropoda</taxon>
        <taxon>Hexapoda</taxon>
        <taxon>Insecta</taxon>
        <taxon>Pterygota</taxon>
        <taxon>Neoptera</taxon>
        <taxon>Endopterygota</taxon>
        <taxon>Diptera</taxon>
        <taxon>Brachycera</taxon>
        <taxon>Muscomorpha</taxon>
        <taxon>Tephritoidea</taxon>
        <taxon>Tephritidae</taxon>
        <taxon>Zeugodacus</taxon>
        <taxon>Zeugodacus</taxon>
    </lineage>
</organism>
<dbReference type="CDD" id="cd00192">
    <property type="entry name" value="PTKc"/>
    <property type="match status" value="1"/>
</dbReference>
<dbReference type="PROSITE" id="PS00109">
    <property type="entry name" value="PROTEIN_KINASE_TYR"/>
    <property type="match status" value="1"/>
</dbReference>
<evidence type="ECO:0000256" key="9">
    <source>
        <dbReference type="ARBA" id="ARBA00023137"/>
    </source>
</evidence>
<keyword evidence="4" id="KW-0547">Nucleotide-binding</keyword>
<dbReference type="GO" id="GO:0005829">
    <property type="term" value="C:cytosol"/>
    <property type="evidence" value="ECO:0007669"/>
    <property type="project" value="TreeGrafter"/>
</dbReference>
<dbReference type="GO" id="GO:0035556">
    <property type="term" value="P:intracellular signal transduction"/>
    <property type="evidence" value="ECO:0007669"/>
    <property type="project" value="TreeGrafter"/>
</dbReference>
<comment type="catalytic activity">
    <reaction evidence="10">
        <text>L-tyrosyl-[protein] + ATP = O-phospho-L-tyrosyl-[protein] + ADP + H(+)</text>
        <dbReference type="Rhea" id="RHEA:10596"/>
        <dbReference type="Rhea" id="RHEA-COMP:10136"/>
        <dbReference type="Rhea" id="RHEA-COMP:20101"/>
        <dbReference type="ChEBI" id="CHEBI:15378"/>
        <dbReference type="ChEBI" id="CHEBI:30616"/>
        <dbReference type="ChEBI" id="CHEBI:46858"/>
        <dbReference type="ChEBI" id="CHEBI:61978"/>
        <dbReference type="ChEBI" id="CHEBI:456216"/>
        <dbReference type="EC" id="2.7.10.1"/>
    </reaction>
</comment>
<feature type="domain" description="Protein kinase" evidence="11">
    <location>
        <begin position="877"/>
        <end position="1142"/>
    </location>
</feature>
<dbReference type="GO" id="GO:0004715">
    <property type="term" value="F:non-membrane spanning protein tyrosine kinase activity"/>
    <property type="evidence" value="ECO:0007669"/>
    <property type="project" value="TreeGrafter"/>
</dbReference>
<dbReference type="GO" id="GO:0005126">
    <property type="term" value="F:cytokine receptor binding"/>
    <property type="evidence" value="ECO:0007669"/>
    <property type="project" value="TreeGrafter"/>
</dbReference>
<feature type="domain" description="Protein kinase" evidence="11">
    <location>
        <begin position="459"/>
        <end position="864"/>
    </location>
</feature>
<keyword evidence="2" id="KW-0597">Phosphoprotein</keyword>
<dbReference type="InterPro" id="IPR008266">
    <property type="entry name" value="Tyr_kinase_AS"/>
</dbReference>
<dbReference type="GO" id="GO:0004714">
    <property type="term" value="F:transmembrane receptor protein tyrosine kinase activity"/>
    <property type="evidence" value="ECO:0007669"/>
    <property type="project" value="UniProtKB-EC"/>
</dbReference>
<evidence type="ECO:0000259" key="12">
    <source>
        <dbReference type="PROSITE" id="PS50057"/>
    </source>
</evidence>
<keyword evidence="9" id="KW-0829">Tyrosine-protein kinase</keyword>
<dbReference type="FunFam" id="1.10.510.10:FF:001512">
    <property type="entry name" value="Receptor tyrosine-protein kinase erbB-2"/>
    <property type="match status" value="1"/>
</dbReference>
<dbReference type="GO" id="GO:0012505">
    <property type="term" value="C:endomembrane system"/>
    <property type="evidence" value="ECO:0007669"/>
    <property type="project" value="UniProtKB-SubCell"/>
</dbReference>
<dbReference type="InterPro" id="IPR001245">
    <property type="entry name" value="Ser-Thr/Tyr_kinase_cat_dom"/>
</dbReference>
<dbReference type="PANTHER" id="PTHR45807:SF7">
    <property type="entry name" value="TYROSINE-PROTEIN KINASE HOPSCOTCH"/>
    <property type="match status" value="1"/>
</dbReference>
<dbReference type="OrthoDB" id="1915767at2759"/>
<dbReference type="PRINTS" id="PR00109">
    <property type="entry name" value="TYRKINASE"/>
</dbReference>
<dbReference type="InterPro" id="IPR000299">
    <property type="entry name" value="FERM_domain"/>
</dbReference>
<dbReference type="GO" id="GO:0071944">
    <property type="term" value="C:cell periphery"/>
    <property type="evidence" value="ECO:0007669"/>
    <property type="project" value="UniProtKB-ARBA"/>
</dbReference>
<reference evidence="13" key="1">
    <citation type="submission" date="2014-11" db="EMBL/GenBank/DDBJ databases">
        <authorList>
            <person name="Geib S."/>
        </authorList>
    </citation>
    <scope>NUCLEOTIDE SEQUENCE</scope>
</reference>
<keyword evidence="7" id="KW-0727">SH2 domain</keyword>
<evidence type="ECO:0000313" key="13">
    <source>
        <dbReference type="EMBL" id="JAC99703.1"/>
    </source>
</evidence>
<dbReference type="InterPro" id="IPR051286">
    <property type="entry name" value="JAK"/>
</dbReference>
<evidence type="ECO:0000256" key="10">
    <source>
        <dbReference type="ARBA" id="ARBA00051243"/>
    </source>
</evidence>
<dbReference type="CDD" id="cd14473">
    <property type="entry name" value="FERM_B-lobe"/>
    <property type="match status" value="1"/>
</dbReference>
<dbReference type="SMART" id="SM00219">
    <property type="entry name" value="TyrKc"/>
    <property type="match status" value="1"/>
</dbReference>
<comment type="subcellular location">
    <subcellularLocation>
        <location evidence="1">Endomembrane system</location>
    </subcellularLocation>
</comment>
<dbReference type="InterPro" id="IPR019748">
    <property type="entry name" value="FERM_central"/>
</dbReference>
<evidence type="ECO:0000259" key="11">
    <source>
        <dbReference type="PROSITE" id="PS50011"/>
    </source>
</evidence>
<dbReference type="InterPro" id="IPR019749">
    <property type="entry name" value="Band_41_domain"/>
</dbReference>
<dbReference type="SUPFAM" id="SSF47031">
    <property type="entry name" value="Second domain of FERM"/>
    <property type="match status" value="1"/>
</dbReference>
<accession>A0A0A1WKZ2</accession>
<keyword evidence="8" id="KW-0472">Membrane</keyword>
<gene>
    <name evidence="13" type="primary">hop</name>
    <name evidence="13" type="ORF">g.16901</name>
</gene>
<dbReference type="GO" id="GO:0030182">
    <property type="term" value="P:neuron differentiation"/>
    <property type="evidence" value="ECO:0007669"/>
    <property type="project" value="UniProtKB-ARBA"/>
</dbReference>
<keyword evidence="3" id="KW-0808">Transferase</keyword>
<evidence type="ECO:0000256" key="4">
    <source>
        <dbReference type="ARBA" id="ARBA00022741"/>
    </source>
</evidence>
<dbReference type="GO" id="GO:0019221">
    <property type="term" value="P:cytokine-mediated signaling pathway"/>
    <property type="evidence" value="ECO:0007669"/>
    <property type="project" value="TreeGrafter"/>
</dbReference>
<dbReference type="GO" id="GO:0051130">
    <property type="term" value="P:positive regulation of cellular component organization"/>
    <property type="evidence" value="ECO:0007669"/>
    <property type="project" value="UniProtKB-ARBA"/>
</dbReference>
<dbReference type="GO" id="GO:0005524">
    <property type="term" value="F:ATP binding"/>
    <property type="evidence" value="ECO:0007669"/>
    <property type="project" value="UniProtKB-KW"/>
</dbReference>
<dbReference type="Pfam" id="PF07714">
    <property type="entry name" value="PK_Tyr_Ser-Thr"/>
    <property type="match status" value="2"/>
</dbReference>
<dbReference type="InterPro" id="IPR035963">
    <property type="entry name" value="FERM_2"/>
</dbReference>
<dbReference type="GO" id="GO:0007259">
    <property type="term" value="P:cell surface receptor signaling pathway via JAK-STAT"/>
    <property type="evidence" value="ECO:0007669"/>
    <property type="project" value="TreeGrafter"/>
</dbReference>
<dbReference type="Gene3D" id="1.10.510.10">
    <property type="entry name" value="Transferase(Phosphotransferase) domain 1"/>
    <property type="match status" value="2"/>
</dbReference>
<dbReference type="GeneID" id="105217671"/>
<reference evidence="13" key="2">
    <citation type="journal article" date="2015" name="Gigascience">
        <title>Reconstructing a comprehensive transcriptome assembly of a white-pupal translocated strain of the pest fruit fly Bactrocera cucurbitae.</title>
        <authorList>
            <person name="Sim S.B."/>
            <person name="Calla B."/>
            <person name="Hall B."/>
            <person name="DeRego T."/>
            <person name="Geib S.M."/>
        </authorList>
    </citation>
    <scope>NUCLEOTIDE SEQUENCE</scope>
</reference>
<evidence type="ECO:0000256" key="1">
    <source>
        <dbReference type="ARBA" id="ARBA00004308"/>
    </source>
</evidence>
<keyword evidence="5 13" id="KW-0418">Kinase</keyword>
<evidence type="ECO:0000256" key="3">
    <source>
        <dbReference type="ARBA" id="ARBA00022679"/>
    </source>
</evidence>
<evidence type="ECO:0000256" key="8">
    <source>
        <dbReference type="ARBA" id="ARBA00023136"/>
    </source>
</evidence>
<feature type="domain" description="FERM" evidence="12">
    <location>
        <begin position="76"/>
        <end position="401"/>
    </location>
</feature>
<dbReference type="InterPro" id="IPR011009">
    <property type="entry name" value="Kinase-like_dom_sf"/>
</dbReference>
<name>A0A0A1WKZ2_ZEUCU</name>
<evidence type="ECO:0000256" key="7">
    <source>
        <dbReference type="ARBA" id="ARBA00022999"/>
    </source>
</evidence>
<dbReference type="AlphaFoldDB" id="A0A0A1WKZ2"/>
<dbReference type="SUPFAM" id="SSF56112">
    <property type="entry name" value="Protein kinase-like (PK-like)"/>
    <property type="match status" value="2"/>
</dbReference>
<dbReference type="EMBL" id="GBXI01014588">
    <property type="protein sequence ID" value="JAC99703.1"/>
    <property type="molecule type" value="Transcribed_RNA"/>
</dbReference>
<dbReference type="PROSITE" id="PS50057">
    <property type="entry name" value="FERM_3"/>
    <property type="match status" value="1"/>
</dbReference>
<evidence type="ECO:0000256" key="6">
    <source>
        <dbReference type="ARBA" id="ARBA00022840"/>
    </source>
</evidence>
<dbReference type="GO" id="GO:0009887">
    <property type="term" value="P:animal organ morphogenesis"/>
    <property type="evidence" value="ECO:0007669"/>
    <property type="project" value="UniProtKB-ARBA"/>
</dbReference>
<dbReference type="PROSITE" id="PS50011">
    <property type="entry name" value="PROTEIN_KINASE_DOM"/>
    <property type="match status" value="2"/>
</dbReference>
<dbReference type="GO" id="GO:0050793">
    <property type="term" value="P:regulation of developmental process"/>
    <property type="evidence" value="ECO:0007669"/>
    <property type="project" value="UniProtKB-ARBA"/>
</dbReference>